<comment type="subunit">
    <text evidence="25">Homodimer; disulfide-linked. Dimer formation is driven by hydrophobic interactions within the N-terminal luminal domains and stabilized by disulfide bridges.</text>
</comment>
<evidence type="ECO:0000256" key="18">
    <source>
        <dbReference type="ARBA" id="ARBA00023163"/>
    </source>
</evidence>
<comment type="subcellular location">
    <subcellularLocation>
        <location evidence="1">Endoplasmic reticulum membrane</location>
        <topology evidence="1">Single-pass type I membrane protein</topology>
    </subcellularLocation>
</comment>
<keyword evidence="9" id="KW-0418">Kinase</keyword>
<evidence type="ECO:0000256" key="19">
    <source>
        <dbReference type="ARBA" id="ARBA00023180"/>
    </source>
</evidence>
<dbReference type="EC" id="2.7.11.1" evidence="2"/>
<evidence type="ECO:0000256" key="10">
    <source>
        <dbReference type="ARBA" id="ARBA00022801"/>
    </source>
</evidence>
<keyword evidence="14 27" id="KW-1133">Transmembrane helix</keyword>
<evidence type="ECO:0000256" key="15">
    <source>
        <dbReference type="ARBA" id="ARBA00023015"/>
    </source>
</evidence>
<dbReference type="GO" id="GO:0036498">
    <property type="term" value="P:IRE1-mediated unfolded protein response"/>
    <property type="evidence" value="ECO:0007669"/>
    <property type="project" value="TreeGrafter"/>
</dbReference>
<evidence type="ECO:0000256" key="13">
    <source>
        <dbReference type="ARBA" id="ARBA00022859"/>
    </source>
</evidence>
<dbReference type="InterPro" id="IPR010513">
    <property type="entry name" value="KEN_dom"/>
</dbReference>
<dbReference type="PROSITE" id="PS50011">
    <property type="entry name" value="PROTEIN_KINASE_DOM"/>
    <property type="match status" value="1"/>
</dbReference>
<evidence type="ECO:0000256" key="11">
    <source>
        <dbReference type="ARBA" id="ARBA00022824"/>
    </source>
</evidence>
<keyword evidence="6 27" id="KW-0812">Transmembrane</keyword>
<organism evidence="30">
    <name type="scientific">Opuntia streptacantha</name>
    <name type="common">Prickly pear cactus</name>
    <name type="synonym">Opuntia cardona</name>
    <dbReference type="NCBI Taxonomy" id="393608"/>
    <lineage>
        <taxon>Eukaryota</taxon>
        <taxon>Viridiplantae</taxon>
        <taxon>Streptophyta</taxon>
        <taxon>Embryophyta</taxon>
        <taxon>Tracheophyta</taxon>
        <taxon>Spermatophyta</taxon>
        <taxon>Magnoliopsida</taxon>
        <taxon>eudicotyledons</taxon>
        <taxon>Gunneridae</taxon>
        <taxon>Pentapetalae</taxon>
        <taxon>Caryophyllales</taxon>
        <taxon>Cactineae</taxon>
        <taxon>Cactaceae</taxon>
        <taxon>Opuntioideae</taxon>
        <taxon>Opuntia</taxon>
    </lineage>
</organism>
<dbReference type="InterPro" id="IPR038357">
    <property type="entry name" value="KEN_sf"/>
</dbReference>
<dbReference type="InterPro" id="IPR018391">
    <property type="entry name" value="PQQ_b-propeller_rpt"/>
</dbReference>
<dbReference type="GO" id="GO:0005524">
    <property type="term" value="F:ATP binding"/>
    <property type="evidence" value="ECO:0007669"/>
    <property type="project" value="UniProtKB-KW"/>
</dbReference>
<feature type="transmembrane region" description="Helical" evidence="27">
    <location>
        <begin position="6"/>
        <end position="24"/>
    </location>
</feature>
<keyword evidence="19" id="KW-0325">Glycoprotein</keyword>
<proteinExistence type="predicted"/>
<dbReference type="GO" id="GO:0004521">
    <property type="term" value="F:RNA endonuclease activity"/>
    <property type="evidence" value="ECO:0007669"/>
    <property type="project" value="InterPro"/>
</dbReference>
<evidence type="ECO:0000256" key="8">
    <source>
        <dbReference type="ARBA" id="ARBA00022741"/>
    </source>
</evidence>
<evidence type="ECO:0000259" key="29">
    <source>
        <dbReference type="PROSITE" id="PS51392"/>
    </source>
</evidence>
<dbReference type="InterPro" id="IPR015943">
    <property type="entry name" value="WD40/YVTN_repeat-like_dom_sf"/>
</dbReference>
<dbReference type="FunFam" id="1.20.1440.180:FF:000002">
    <property type="entry name" value="Serine/threonine-protein kinase/endoribonuclease IRE1"/>
    <property type="match status" value="1"/>
</dbReference>
<evidence type="ECO:0000256" key="4">
    <source>
        <dbReference type="ARBA" id="ARBA00022664"/>
    </source>
</evidence>
<dbReference type="PROSITE" id="PS00108">
    <property type="entry name" value="PROTEIN_KINASE_ST"/>
    <property type="match status" value="1"/>
</dbReference>
<keyword evidence="5" id="KW-0808">Transferase</keyword>
<dbReference type="Gene3D" id="2.130.10.10">
    <property type="entry name" value="YVTN repeat-like/Quinoprotein amine dehydrogenase"/>
    <property type="match status" value="1"/>
</dbReference>
<dbReference type="InterPro" id="IPR000719">
    <property type="entry name" value="Prot_kinase_dom"/>
</dbReference>
<evidence type="ECO:0000256" key="27">
    <source>
        <dbReference type="SAM" id="Phobius"/>
    </source>
</evidence>
<keyword evidence="17" id="KW-1015">Disulfide bond</keyword>
<keyword evidence="12" id="KW-0067">ATP-binding</keyword>
<feature type="region of interest" description="Disordered" evidence="26">
    <location>
        <begin position="398"/>
        <end position="426"/>
    </location>
</feature>
<evidence type="ECO:0000256" key="22">
    <source>
        <dbReference type="ARBA" id="ARBA00023268"/>
    </source>
</evidence>
<dbReference type="SMART" id="SM00580">
    <property type="entry name" value="PUG"/>
    <property type="match status" value="1"/>
</dbReference>
<evidence type="ECO:0000256" key="1">
    <source>
        <dbReference type="ARBA" id="ARBA00004115"/>
    </source>
</evidence>
<sequence length="901" mass="100020">MKVVLVNVIWVIAFFLFSIIKVSISDAPSPSRSTSLVKRSSDLVPSTKHETALVATLDGTLSLVEIESRKILWSIKTGLPIYSSYQASRNLDVNLENASDLGDDVYIDCGDDWNLYKHDRSKGIVERLKSAKDLIRETKGLCKNGTAVIGQMATTVLVVDAKTGTVIHTVRFSDSSGLGFEDGENSLMIKEVSKELISITRTDYSFLAYSKLSGKVLWNVTLAEFEAESSCKVENSILGNSQDRVGSLFKGDSEMQSSCLGRTLVYRIRDRGYSELISGAGLIDEMPKSLPGDRVLPLPAPDHPHLPVPVREISSIHYDPNLVLALPSPESTPPVQPAELLALPSPEVQATDYNENTVYPGSSKVHSLLSLILSGLLLLLPVGYAMYRTVFVRENQVSEDAKAKAPTPKKKKPRKSGNSKNNSGAINVGGAVLNSVDDDLMGLSHLEAVDKMSQSIHTSLVNLQVDGRNIGKLCVTSNEIAKGSNGTIVLEGTYGGRRVAVKRLVRTHYDVAVKEIQNLVASDQHPNIVRFYGVECDSDFVYLSLERCLCSLNDLICLQSVTSQDAMNTKAVDANSTSGCNVQLPQSIASDRDLELWKANGYPSPQLLKLMRDVVSGVAHLHELGFIHRDLKPQNVLIIKEKVFCAKLSDMGISKRLTGDVSSLTHHATGVGSSGWRAPEQILHGRQTRAVDLFSLGCLLFFCMTGGKHPFGDVFERDANIVKNQKDLFLVEHVPEAVDLITRLLDPNPELRPKALEVMHHPLFWNSERRLSFLRDASDRVELEDRETDSQLLKALEATASVALNGKWDEKLENSFLTNISRYRRYKYDSVRDLLRVIRNKLNHYRELPLEIQEVLGSVPEGFDNYFTVRFPKLLIEVYRVIYAYCREEELLGKYFESSLL</sequence>
<evidence type="ECO:0000256" key="2">
    <source>
        <dbReference type="ARBA" id="ARBA00012513"/>
    </source>
</evidence>
<keyword evidence="7" id="KW-0732">Signal</keyword>
<evidence type="ECO:0000256" key="20">
    <source>
        <dbReference type="ARBA" id="ARBA00023187"/>
    </source>
</evidence>
<keyword evidence="15" id="KW-0805">Transcription regulation</keyword>
<dbReference type="Pfam" id="PF00069">
    <property type="entry name" value="Pkinase"/>
    <property type="match status" value="1"/>
</dbReference>
<keyword evidence="3" id="KW-0723">Serine/threonine-protein kinase</keyword>
<evidence type="ECO:0000256" key="7">
    <source>
        <dbReference type="ARBA" id="ARBA00022729"/>
    </source>
</evidence>
<reference evidence="30" key="1">
    <citation type="journal article" date="2013" name="J. Plant Res.">
        <title>Effect of fungi and light on seed germination of three Opuntia species from semiarid lands of central Mexico.</title>
        <authorList>
            <person name="Delgado-Sanchez P."/>
            <person name="Jimenez-Bremont J.F."/>
            <person name="Guerrero-Gonzalez Mde L."/>
            <person name="Flores J."/>
        </authorList>
    </citation>
    <scope>NUCLEOTIDE SEQUENCE</scope>
    <source>
        <tissue evidence="30">Cladode</tissue>
    </source>
</reference>
<dbReference type="FunFam" id="3.30.200.20:FF:000077">
    <property type="entry name" value="Putative Serine/threonine-protein kinase/endoribonuclease IRE1"/>
    <property type="match status" value="1"/>
</dbReference>
<reference evidence="30" key="2">
    <citation type="submission" date="2020-07" db="EMBL/GenBank/DDBJ databases">
        <authorList>
            <person name="Vera ALvarez R."/>
            <person name="Arias-Moreno D.M."/>
            <person name="Jimenez-Jacinto V."/>
            <person name="Jimenez-Bremont J.F."/>
            <person name="Swaminathan K."/>
            <person name="Moose S.P."/>
            <person name="Guerrero-Gonzalez M.L."/>
            <person name="Marino-Ramirez L."/>
            <person name="Landsman D."/>
            <person name="Rodriguez-Kessler M."/>
            <person name="Delgado-Sanchez P."/>
        </authorList>
    </citation>
    <scope>NUCLEOTIDE SEQUENCE</scope>
    <source>
        <tissue evidence="30">Cladode</tissue>
    </source>
</reference>
<evidence type="ECO:0000259" key="28">
    <source>
        <dbReference type="PROSITE" id="PS50011"/>
    </source>
</evidence>
<dbReference type="InterPro" id="IPR045133">
    <property type="entry name" value="IRE1/2-like"/>
</dbReference>
<comment type="catalytic activity">
    <reaction evidence="23">
        <text>L-threonyl-[protein] + ATP = O-phospho-L-threonyl-[protein] + ADP + H(+)</text>
        <dbReference type="Rhea" id="RHEA:46608"/>
        <dbReference type="Rhea" id="RHEA-COMP:11060"/>
        <dbReference type="Rhea" id="RHEA-COMP:11605"/>
        <dbReference type="ChEBI" id="CHEBI:15378"/>
        <dbReference type="ChEBI" id="CHEBI:30013"/>
        <dbReference type="ChEBI" id="CHEBI:30616"/>
        <dbReference type="ChEBI" id="CHEBI:61977"/>
        <dbReference type="ChEBI" id="CHEBI:456216"/>
        <dbReference type="EC" id="2.7.11.1"/>
    </reaction>
</comment>
<feature type="domain" description="Protein kinase" evidence="28">
    <location>
        <begin position="474"/>
        <end position="764"/>
    </location>
</feature>
<dbReference type="InterPro" id="IPR011009">
    <property type="entry name" value="Kinase-like_dom_sf"/>
</dbReference>
<dbReference type="GO" id="GO:0042742">
    <property type="term" value="P:defense response to bacterium"/>
    <property type="evidence" value="ECO:0007669"/>
    <property type="project" value="UniProtKB-ARBA"/>
</dbReference>
<keyword evidence="21" id="KW-0834">Unfolded protein response</keyword>
<protein>
    <recommendedName>
        <fullName evidence="2">non-specific serine/threonine protein kinase</fullName>
        <ecNumber evidence="2">2.7.11.1</ecNumber>
    </recommendedName>
</protein>
<keyword evidence="16 27" id="KW-0472">Membrane</keyword>
<dbReference type="GO" id="GO:0006397">
    <property type="term" value="P:mRNA processing"/>
    <property type="evidence" value="ECO:0007669"/>
    <property type="project" value="UniProtKB-KW"/>
</dbReference>
<dbReference type="Gene3D" id="3.30.200.20">
    <property type="entry name" value="Phosphorylase Kinase, domain 1"/>
    <property type="match status" value="1"/>
</dbReference>
<evidence type="ECO:0000256" key="6">
    <source>
        <dbReference type="ARBA" id="ARBA00022692"/>
    </source>
</evidence>
<comment type="catalytic activity">
    <reaction evidence="24">
        <text>L-seryl-[protein] + ATP = O-phospho-L-seryl-[protein] + ADP + H(+)</text>
        <dbReference type="Rhea" id="RHEA:17989"/>
        <dbReference type="Rhea" id="RHEA-COMP:9863"/>
        <dbReference type="Rhea" id="RHEA-COMP:11604"/>
        <dbReference type="ChEBI" id="CHEBI:15378"/>
        <dbReference type="ChEBI" id="CHEBI:29999"/>
        <dbReference type="ChEBI" id="CHEBI:30616"/>
        <dbReference type="ChEBI" id="CHEBI:83421"/>
        <dbReference type="ChEBI" id="CHEBI:456216"/>
        <dbReference type="EC" id="2.7.11.1"/>
    </reaction>
</comment>
<evidence type="ECO:0000256" key="16">
    <source>
        <dbReference type="ARBA" id="ARBA00023136"/>
    </source>
</evidence>
<dbReference type="SMART" id="SM00564">
    <property type="entry name" value="PQQ"/>
    <property type="match status" value="3"/>
</dbReference>
<evidence type="ECO:0000313" key="30">
    <source>
        <dbReference type="EMBL" id="MBA4649830.1"/>
    </source>
</evidence>
<dbReference type="SMART" id="SM00220">
    <property type="entry name" value="S_TKc"/>
    <property type="match status" value="1"/>
</dbReference>
<evidence type="ECO:0000256" key="9">
    <source>
        <dbReference type="ARBA" id="ARBA00022777"/>
    </source>
</evidence>
<dbReference type="GO" id="GO:0004674">
    <property type="term" value="F:protein serine/threonine kinase activity"/>
    <property type="evidence" value="ECO:0007669"/>
    <property type="project" value="UniProtKB-KW"/>
</dbReference>
<dbReference type="SUPFAM" id="SSF56112">
    <property type="entry name" value="Protein kinase-like (PK-like)"/>
    <property type="match status" value="1"/>
</dbReference>
<dbReference type="GO" id="GO:0009751">
    <property type="term" value="P:response to salicylic acid"/>
    <property type="evidence" value="ECO:0007669"/>
    <property type="project" value="UniProtKB-ARBA"/>
</dbReference>
<dbReference type="PANTHER" id="PTHR13954:SF27">
    <property type="entry name" value="SERINE_THREONINE-PROTEIN KINASE_ENDORIBONUCLEASE IRE1B"/>
    <property type="match status" value="1"/>
</dbReference>
<dbReference type="EMBL" id="GISG01162212">
    <property type="protein sequence ID" value="MBA4649830.1"/>
    <property type="molecule type" value="Transcribed_RNA"/>
</dbReference>
<keyword evidence="18" id="KW-0804">Transcription</keyword>
<dbReference type="Gene3D" id="1.10.510.10">
    <property type="entry name" value="Transferase(Phosphotransferase) domain 1"/>
    <property type="match status" value="1"/>
</dbReference>
<dbReference type="AlphaFoldDB" id="A0A7C8ZSZ9"/>
<feature type="compositionally biased region" description="Basic residues" evidence="26">
    <location>
        <begin position="407"/>
        <end position="417"/>
    </location>
</feature>
<keyword evidence="10" id="KW-0378">Hydrolase</keyword>
<dbReference type="PANTHER" id="PTHR13954">
    <property type="entry name" value="IRE1-RELATED"/>
    <property type="match status" value="1"/>
</dbReference>
<keyword evidence="20" id="KW-0508">mRNA splicing</keyword>
<dbReference type="PROSITE" id="PS51392">
    <property type="entry name" value="KEN"/>
    <property type="match status" value="1"/>
</dbReference>
<evidence type="ECO:0000256" key="26">
    <source>
        <dbReference type="SAM" id="MobiDB-lite"/>
    </source>
</evidence>
<dbReference type="SUPFAM" id="SSF50998">
    <property type="entry name" value="Quinoprotein alcohol dehydrogenase-like"/>
    <property type="match status" value="1"/>
</dbReference>
<evidence type="ECO:0000256" key="24">
    <source>
        <dbReference type="ARBA" id="ARBA00048679"/>
    </source>
</evidence>
<dbReference type="Gene3D" id="1.20.1440.180">
    <property type="entry name" value="KEN domain"/>
    <property type="match status" value="1"/>
</dbReference>
<dbReference type="GO" id="GO:0051082">
    <property type="term" value="F:unfolded protein binding"/>
    <property type="evidence" value="ECO:0007669"/>
    <property type="project" value="TreeGrafter"/>
</dbReference>
<dbReference type="GO" id="GO:0002376">
    <property type="term" value="P:immune system process"/>
    <property type="evidence" value="ECO:0007669"/>
    <property type="project" value="UniProtKB-KW"/>
</dbReference>
<dbReference type="FunFam" id="1.10.510.10:FF:000463">
    <property type="entry name" value="Serine/threonine-protein kinase/endoribonuclease IRE1a"/>
    <property type="match status" value="1"/>
</dbReference>
<dbReference type="GO" id="GO:0008380">
    <property type="term" value="P:RNA splicing"/>
    <property type="evidence" value="ECO:0007669"/>
    <property type="project" value="UniProtKB-KW"/>
</dbReference>
<evidence type="ECO:0000256" key="5">
    <source>
        <dbReference type="ARBA" id="ARBA00022679"/>
    </source>
</evidence>
<dbReference type="GO" id="GO:0016787">
    <property type="term" value="F:hydrolase activity"/>
    <property type="evidence" value="ECO:0007669"/>
    <property type="project" value="UniProtKB-KW"/>
</dbReference>
<accession>A0A7C8ZSZ9</accession>
<dbReference type="InterPro" id="IPR011047">
    <property type="entry name" value="Quinoprotein_ADH-like_sf"/>
</dbReference>
<evidence type="ECO:0000256" key="12">
    <source>
        <dbReference type="ARBA" id="ARBA00022840"/>
    </source>
</evidence>
<evidence type="ECO:0000256" key="3">
    <source>
        <dbReference type="ARBA" id="ARBA00022527"/>
    </source>
</evidence>
<keyword evidence="4" id="KW-0507">mRNA processing</keyword>
<feature type="domain" description="KEN" evidence="29">
    <location>
        <begin position="767"/>
        <end position="898"/>
    </location>
</feature>
<evidence type="ECO:0000256" key="25">
    <source>
        <dbReference type="ARBA" id="ARBA00065357"/>
    </source>
</evidence>
<keyword evidence="22" id="KW-0511">Multifunctional enzyme</keyword>
<keyword evidence="8" id="KW-0547">Nucleotide-binding</keyword>
<dbReference type="GO" id="GO:1990604">
    <property type="term" value="C:IRE1-TRAF2-ASK1 complex"/>
    <property type="evidence" value="ECO:0007669"/>
    <property type="project" value="TreeGrafter"/>
</dbReference>
<evidence type="ECO:0000256" key="21">
    <source>
        <dbReference type="ARBA" id="ARBA00023230"/>
    </source>
</evidence>
<keyword evidence="11" id="KW-0256">Endoplasmic reticulum</keyword>
<dbReference type="Pfam" id="PF06479">
    <property type="entry name" value="Ribonuc_2-5A"/>
    <property type="match status" value="1"/>
</dbReference>
<dbReference type="CDD" id="cd10422">
    <property type="entry name" value="RNase_Ire1"/>
    <property type="match status" value="1"/>
</dbReference>
<evidence type="ECO:0000256" key="14">
    <source>
        <dbReference type="ARBA" id="ARBA00022989"/>
    </source>
</evidence>
<name>A0A7C8ZSZ9_OPUST</name>
<evidence type="ECO:0000256" key="23">
    <source>
        <dbReference type="ARBA" id="ARBA00047899"/>
    </source>
</evidence>
<evidence type="ECO:0000256" key="17">
    <source>
        <dbReference type="ARBA" id="ARBA00023157"/>
    </source>
</evidence>
<keyword evidence="13" id="KW-0391">Immunity</keyword>
<dbReference type="InterPro" id="IPR008271">
    <property type="entry name" value="Ser/Thr_kinase_AS"/>
</dbReference>